<accession>A0A558DGF4</accession>
<dbReference type="AlphaFoldDB" id="A0A558DGF4"/>
<protein>
    <submittedName>
        <fullName evidence="2">Uncharacterized protein</fullName>
    </submittedName>
</protein>
<keyword evidence="1" id="KW-0472">Membrane</keyword>
<reference evidence="2 3" key="2">
    <citation type="submission" date="2019-08" db="EMBL/GenBank/DDBJ databases">
        <title>Amycolatopsis acidicola sp. nov., isolated from peat swamp forest soil.</title>
        <authorList>
            <person name="Srisuk N."/>
        </authorList>
    </citation>
    <scope>NUCLEOTIDE SEQUENCE [LARGE SCALE GENOMIC DNA]</scope>
    <source>
        <strain evidence="2 3">TBRC 6029</strain>
    </source>
</reference>
<evidence type="ECO:0000313" key="2">
    <source>
        <dbReference type="EMBL" id="TVT60107.1"/>
    </source>
</evidence>
<comment type="caution">
    <text evidence="2">The sequence shown here is derived from an EMBL/GenBank/DDBJ whole genome shotgun (WGS) entry which is preliminary data.</text>
</comment>
<organism evidence="2 3">
    <name type="scientific">Amycolatopsis rhizosphaerae</name>
    <dbReference type="NCBI Taxonomy" id="2053003"/>
    <lineage>
        <taxon>Bacteria</taxon>
        <taxon>Bacillati</taxon>
        <taxon>Actinomycetota</taxon>
        <taxon>Actinomycetes</taxon>
        <taxon>Pseudonocardiales</taxon>
        <taxon>Pseudonocardiaceae</taxon>
        <taxon>Amycolatopsis</taxon>
    </lineage>
</organism>
<name>A0A558DGF4_9PSEU</name>
<reference evidence="2 3" key="1">
    <citation type="submission" date="2019-07" db="EMBL/GenBank/DDBJ databases">
        <authorList>
            <person name="Duangmal K."/>
            <person name="Teo W.F.A."/>
        </authorList>
    </citation>
    <scope>NUCLEOTIDE SEQUENCE [LARGE SCALE GENOMIC DNA]</scope>
    <source>
        <strain evidence="2 3">TBRC 6029</strain>
    </source>
</reference>
<dbReference type="EMBL" id="VJWX01000027">
    <property type="protein sequence ID" value="TVT60107.1"/>
    <property type="molecule type" value="Genomic_DNA"/>
</dbReference>
<sequence length="175" mass="18036">MTIEQAAPEPGSKPPRRHWLWLLSGIAGGAVVGVGVTLAINLAGEKIGPAAFTMHGVLRLDNTGEYSAVDEITLNEDCQGRGGYSDLAPGTAVTVADSQGHIVATGRIDKGTEEIDHSANAGFGTPRVLACDLNITVPDVPDGLPSYAVTISHRGTQVMSSSEVHAGIRLSIGGN</sequence>
<feature type="transmembrane region" description="Helical" evidence="1">
    <location>
        <begin position="20"/>
        <end position="44"/>
    </location>
</feature>
<keyword evidence="3" id="KW-1185">Reference proteome</keyword>
<proteinExistence type="predicted"/>
<dbReference type="Proteomes" id="UP000320011">
    <property type="component" value="Unassembled WGS sequence"/>
</dbReference>
<evidence type="ECO:0000313" key="3">
    <source>
        <dbReference type="Proteomes" id="UP000320011"/>
    </source>
</evidence>
<gene>
    <name evidence="2" type="ORF">FNH05_05040</name>
</gene>
<dbReference type="OrthoDB" id="3624214at2"/>
<dbReference type="RefSeq" id="WP_144586084.1">
    <property type="nucleotide sequence ID" value="NZ_VJWX01000027.1"/>
</dbReference>
<evidence type="ECO:0000256" key="1">
    <source>
        <dbReference type="SAM" id="Phobius"/>
    </source>
</evidence>
<keyword evidence="1" id="KW-0812">Transmembrane</keyword>
<keyword evidence="1" id="KW-1133">Transmembrane helix</keyword>